<comment type="caution">
    <text evidence="10">The sequence shown here is derived from an EMBL/GenBank/DDBJ whole genome shotgun (WGS) entry which is preliminary data.</text>
</comment>
<evidence type="ECO:0000256" key="1">
    <source>
        <dbReference type="ARBA" id="ARBA00004123"/>
    </source>
</evidence>
<dbReference type="InterPro" id="IPR001965">
    <property type="entry name" value="Znf_PHD"/>
</dbReference>
<organism evidence="10 11">
    <name type="scientific">Puccinia coronata f. sp. avenae</name>
    <dbReference type="NCBI Taxonomy" id="200324"/>
    <lineage>
        <taxon>Eukaryota</taxon>
        <taxon>Fungi</taxon>
        <taxon>Dikarya</taxon>
        <taxon>Basidiomycota</taxon>
        <taxon>Pucciniomycotina</taxon>
        <taxon>Pucciniomycetes</taxon>
        <taxon>Pucciniales</taxon>
        <taxon>Pucciniaceae</taxon>
        <taxon>Puccinia</taxon>
    </lineage>
</organism>
<dbReference type="GO" id="GO:0008270">
    <property type="term" value="F:zinc ion binding"/>
    <property type="evidence" value="ECO:0007669"/>
    <property type="project" value="UniProtKB-KW"/>
</dbReference>
<evidence type="ECO:0000256" key="4">
    <source>
        <dbReference type="ARBA" id="ARBA00022833"/>
    </source>
</evidence>
<dbReference type="PANTHER" id="PTHR46174">
    <property type="entry name" value="CXXC-TYPE ZINC FINGER PROTEIN 1"/>
    <property type="match status" value="1"/>
</dbReference>
<dbReference type="InterPro" id="IPR013083">
    <property type="entry name" value="Znf_RING/FYVE/PHD"/>
</dbReference>
<feature type="domain" description="PHD-type" evidence="9">
    <location>
        <begin position="139"/>
        <end position="189"/>
    </location>
</feature>
<comment type="subcellular location">
    <subcellularLocation>
        <location evidence="1">Nucleus</location>
    </subcellularLocation>
</comment>
<feature type="coiled-coil region" evidence="7">
    <location>
        <begin position="278"/>
        <end position="305"/>
    </location>
</feature>
<accession>A0A2N5TM79</accession>
<evidence type="ECO:0000313" key="10">
    <source>
        <dbReference type="EMBL" id="PLW26508.1"/>
    </source>
</evidence>
<dbReference type="PROSITE" id="PS50016">
    <property type="entry name" value="ZF_PHD_2"/>
    <property type="match status" value="1"/>
</dbReference>
<dbReference type="Proteomes" id="UP000235392">
    <property type="component" value="Unassembled WGS sequence"/>
</dbReference>
<dbReference type="InterPro" id="IPR019787">
    <property type="entry name" value="Znf_PHD-finger"/>
</dbReference>
<reference evidence="10 11" key="1">
    <citation type="submission" date="2017-11" db="EMBL/GenBank/DDBJ databases">
        <title>De novo assembly and phasing of dikaryotic genomes from two isolates of Puccinia coronata f. sp. avenae, the causal agent of oat crown rust.</title>
        <authorList>
            <person name="Miller M.E."/>
            <person name="Zhang Y."/>
            <person name="Omidvar V."/>
            <person name="Sperschneider J."/>
            <person name="Schwessinger B."/>
            <person name="Raley C."/>
            <person name="Palmer J.M."/>
            <person name="Garnica D."/>
            <person name="Upadhyaya N."/>
            <person name="Rathjen J."/>
            <person name="Taylor J.M."/>
            <person name="Park R.F."/>
            <person name="Dodds P.N."/>
            <person name="Hirsch C.D."/>
            <person name="Kianian S.F."/>
            <person name="Figueroa M."/>
        </authorList>
    </citation>
    <scope>NUCLEOTIDE SEQUENCE [LARGE SCALE GENOMIC DNA]</scope>
    <source>
        <strain evidence="10">12SD80</strain>
    </source>
</reference>
<dbReference type="GO" id="GO:0045893">
    <property type="term" value="P:positive regulation of DNA-templated transcription"/>
    <property type="evidence" value="ECO:0007669"/>
    <property type="project" value="TreeGrafter"/>
</dbReference>
<evidence type="ECO:0000259" key="9">
    <source>
        <dbReference type="PROSITE" id="PS50016"/>
    </source>
</evidence>
<feature type="region of interest" description="Disordered" evidence="8">
    <location>
        <begin position="502"/>
        <end position="543"/>
    </location>
</feature>
<feature type="region of interest" description="Disordered" evidence="8">
    <location>
        <begin position="111"/>
        <end position="133"/>
    </location>
</feature>
<feature type="compositionally biased region" description="Polar residues" evidence="8">
    <location>
        <begin position="1"/>
        <end position="12"/>
    </location>
</feature>
<dbReference type="GO" id="GO:0048188">
    <property type="term" value="C:Set1C/COMPASS complex"/>
    <property type="evidence" value="ECO:0007669"/>
    <property type="project" value="InterPro"/>
</dbReference>
<keyword evidence="3 6" id="KW-0863">Zinc-finger</keyword>
<dbReference type="EMBL" id="PGCI01000458">
    <property type="protein sequence ID" value="PLW26508.1"/>
    <property type="molecule type" value="Genomic_DNA"/>
</dbReference>
<feature type="coiled-coil region" evidence="7">
    <location>
        <begin position="473"/>
        <end position="500"/>
    </location>
</feature>
<dbReference type="PROSITE" id="PS01359">
    <property type="entry name" value="ZF_PHD_1"/>
    <property type="match status" value="1"/>
</dbReference>
<dbReference type="InterPro" id="IPR019786">
    <property type="entry name" value="Zinc_finger_PHD-type_CS"/>
</dbReference>
<dbReference type="PANTHER" id="PTHR46174:SF1">
    <property type="entry name" value="CXXC-TYPE ZINC FINGER PROTEIN 1"/>
    <property type="match status" value="1"/>
</dbReference>
<dbReference type="Pfam" id="PF00628">
    <property type="entry name" value="PHD"/>
    <property type="match status" value="1"/>
</dbReference>
<evidence type="ECO:0000256" key="2">
    <source>
        <dbReference type="ARBA" id="ARBA00022723"/>
    </source>
</evidence>
<keyword evidence="7" id="KW-0175">Coiled coil</keyword>
<keyword evidence="5" id="KW-0539">Nucleus</keyword>
<sequence>MDVTDLTPQPFTRFQADDRSMTSLESPRAGHEKTSVAFSPEETLHKHTTSRIQFIMVRRGKATKRPLPAPTDYSCSHGTTIIRGTSTRPLISFQANQPAVILADIAEPIPEAKPPQLTSNAAEDEKLESDHPSEMEDDRLYCVCRTLYDGRTMIACDRCDNWYHNDCVGIEDDSVGLVDIFICPNCQTGADKQTTWKKKCARHGCHLAARLLSKYCSDWCGIERAANRLSNATTDYHRFWEAVRTATKPEGLVTIELEEPNESSTSRANGNIETDILLNQRAKQLEELLAKKSEVETQVELAMSRAKYLRYAISRWENMCLATARALQIQENLGLDESAATTSTSIQPKKGGGSRARGKAKSGAKKSETSFLSSATSSAEAPCGFDVRLIWDDKDWAQWASSEGFSALLRAQESANIEPASENATVENNHPTPEAATVDHGIEEGVICLIMRKKCDRHVGWQKTRENDFQTEVNTLNMAIEKLSTRIGRLKEEIKARQELSKFRSATQTLDRSKPPSYESDQKTGTSGPATRLAKRHQGCPNS</sequence>
<evidence type="ECO:0000313" key="11">
    <source>
        <dbReference type="Proteomes" id="UP000235392"/>
    </source>
</evidence>
<dbReference type="SUPFAM" id="SSF57903">
    <property type="entry name" value="FYVE/PHD zinc finger"/>
    <property type="match status" value="1"/>
</dbReference>
<dbReference type="SMART" id="SM00249">
    <property type="entry name" value="PHD"/>
    <property type="match status" value="1"/>
</dbReference>
<feature type="region of interest" description="Disordered" evidence="8">
    <location>
        <begin position="340"/>
        <end position="373"/>
    </location>
</feature>
<evidence type="ECO:0000256" key="3">
    <source>
        <dbReference type="ARBA" id="ARBA00022771"/>
    </source>
</evidence>
<keyword evidence="4" id="KW-0862">Zinc</keyword>
<keyword evidence="2" id="KW-0479">Metal-binding</keyword>
<protein>
    <recommendedName>
        <fullName evidence="9">PHD-type domain-containing protein</fullName>
    </recommendedName>
</protein>
<dbReference type="InterPro" id="IPR011011">
    <property type="entry name" value="Znf_FYVE_PHD"/>
</dbReference>
<dbReference type="InterPro" id="IPR037869">
    <property type="entry name" value="Spp1/CFP1"/>
</dbReference>
<proteinExistence type="predicted"/>
<gene>
    <name evidence="10" type="ORF">PCASD_24472</name>
</gene>
<feature type="compositionally biased region" description="Basic residues" evidence="8">
    <location>
        <begin position="533"/>
        <end position="543"/>
    </location>
</feature>
<dbReference type="AlphaFoldDB" id="A0A2N5TM79"/>
<evidence type="ECO:0000256" key="5">
    <source>
        <dbReference type="ARBA" id="ARBA00023242"/>
    </source>
</evidence>
<evidence type="ECO:0000256" key="7">
    <source>
        <dbReference type="SAM" id="Coils"/>
    </source>
</evidence>
<dbReference type="Gene3D" id="3.30.40.10">
    <property type="entry name" value="Zinc/RING finger domain, C3HC4 (zinc finger)"/>
    <property type="match status" value="1"/>
</dbReference>
<evidence type="ECO:0000256" key="8">
    <source>
        <dbReference type="SAM" id="MobiDB-lite"/>
    </source>
</evidence>
<evidence type="ECO:0000256" key="6">
    <source>
        <dbReference type="PROSITE-ProRule" id="PRU00146"/>
    </source>
</evidence>
<name>A0A2N5TM79_9BASI</name>
<feature type="region of interest" description="Disordered" evidence="8">
    <location>
        <begin position="1"/>
        <end position="35"/>
    </location>
</feature>